<accession>A0A454D0A4</accession>
<feature type="non-terminal residue" evidence="2">
    <location>
        <position position="105"/>
    </location>
</feature>
<comment type="caution">
    <text evidence="2">The sequence shown here is derived from an EMBL/GenBank/DDBJ whole genome shotgun (WGS) entry which is preliminary data.</text>
</comment>
<dbReference type="GO" id="GO:0003677">
    <property type="term" value="F:DNA binding"/>
    <property type="evidence" value="ECO:0007669"/>
    <property type="project" value="InterPro"/>
</dbReference>
<keyword evidence="1" id="KW-0812">Transmembrane</keyword>
<dbReference type="EMBL" id="AJSR01000902">
    <property type="protein sequence ID" value="EKM32081.1"/>
    <property type="molecule type" value="Genomic_DNA"/>
</dbReference>
<dbReference type="STRING" id="669.AL538_23915"/>
<gene>
    <name evidence="2" type="ORF">VCHENC02_2331</name>
</gene>
<evidence type="ECO:0000313" key="2">
    <source>
        <dbReference type="EMBL" id="EKM32081.1"/>
    </source>
</evidence>
<evidence type="ECO:0000313" key="3">
    <source>
        <dbReference type="Proteomes" id="UP000008367"/>
    </source>
</evidence>
<proteinExistence type="predicted"/>
<protein>
    <submittedName>
        <fullName evidence="2">Putative transcriptional regulator</fullName>
    </submittedName>
</protein>
<reference evidence="2 3" key="1">
    <citation type="submission" date="2012-10" db="EMBL/GenBank/DDBJ databases">
        <title>Genome sequence of Vibrio Cholerae HENC-02.</title>
        <authorList>
            <person name="Eppinger M."/>
            <person name="Hasan N.A."/>
            <person name="Sengamalay N."/>
            <person name="Hine E."/>
            <person name="Su Q."/>
            <person name="Daugherty S.C."/>
            <person name="Young S."/>
            <person name="Sadzewicz L."/>
            <person name="Tallon L."/>
            <person name="Cebula T.A."/>
            <person name="Ravel J."/>
            <person name="Colwell R.R."/>
        </authorList>
    </citation>
    <scope>NUCLEOTIDE SEQUENCE [LARGE SCALE GENOMIC DNA]</scope>
    <source>
        <strain evidence="2 3">HENC-02</strain>
    </source>
</reference>
<keyword evidence="1" id="KW-1133">Transmembrane helix</keyword>
<dbReference type="AlphaFoldDB" id="A0A454D0A4"/>
<dbReference type="GO" id="GO:0006355">
    <property type="term" value="P:regulation of DNA-templated transcription"/>
    <property type="evidence" value="ECO:0007669"/>
    <property type="project" value="InterPro"/>
</dbReference>
<organism evidence="2 3">
    <name type="scientific">Vibrio harveyi</name>
    <name type="common">Beneckea harveyi</name>
    <dbReference type="NCBI Taxonomy" id="669"/>
    <lineage>
        <taxon>Bacteria</taxon>
        <taxon>Pseudomonadati</taxon>
        <taxon>Pseudomonadota</taxon>
        <taxon>Gammaproteobacteria</taxon>
        <taxon>Vibrionales</taxon>
        <taxon>Vibrionaceae</taxon>
        <taxon>Vibrio</taxon>
    </lineage>
</organism>
<evidence type="ECO:0000256" key="1">
    <source>
        <dbReference type="SAM" id="Phobius"/>
    </source>
</evidence>
<feature type="transmembrane region" description="Helical" evidence="1">
    <location>
        <begin position="72"/>
        <end position="93"/>
    </location>
</feature>
<sequence length="105" mass="11595">VISGLRKKLGQLDAKGVKIKTVSKIGYLLEIDDDAKPTKQKVQIPDLETLEPESAETVRTSVQRPTESRDKALNLAPMLSLLLVLALGSVLFFRPFAPHPDFLNN</sequence>
<dbReference type="InterPro" id="IPR016032">
    <property type="entry name" value="Sig_transdc_resp-reg_C-effctor"/>
</dbReference>
<feature type="non-terminal residue" evidence="2">
    <location>
        <position position="1"/>
    </location>
</feature>
<keyword evidence="1" id="KW-0472">Membrane</keyword>
<dbReference type="Proteomes" id="UP000008367">
    <property type="component" value="Unassembled WGS sequence"/>
</dbReference>
<dbReference type="SUPFAM" id="SSF46894">
    <property type="entry name" value="C-terminal effector domain of the bipartite response regulators"/>
    <property type="match status" value="1"/>
</dbReference>
<name>A0A454D0A4_VIBHA</name>